<dbReference type="PANTHER" id="PTHR38479:SF2">
    <property type="entry name" value="WINGED HELIX DNA-BINDING DOMAIN-CONTAINING PROTEIN"/>
    <property type="match status" value="1"/>
</dbReference>
<keyword evidence="1" id="KW-0238">DNA-binding</keyword>
<evidence type="ECO:0000313" key="1">
    <source>
        <dbReference type="EMBL" id="SDS98521.1"/>
    </source>
</evidence>
<name>A0A1H1WPG0_9ACTN</name>
<dbReference type="OrthoDB" id="9148135at2"/>
<accession>A0A1H1WPG0</accession>
<dbReference type="EMBL" id="LT629732">
    <property type="protein sequence ID" value="SDS98521.1"/>
    <property type="molecule type" value="Genomic_DNA"/>
</dbReference>
<organism evidence="1 2">
    <name type="scientific">Actinopolymorpha singaporensis</name>
    <dbReference type="NCBI Taxonomy" id="117157"/>
    <lineage>
        <taxon>Bacteria</taxon>
        <taxon>Bacillati</taxon>
        <taxon>Actinomycetota</taxon>
        <taxon>Actinomycetes</taxon>
        <taxon>Propionibacteriales</taxon>
        <taxon>Actinopolymorphaceae</taxon>
        <taxon>Actinopolymorpha</taxon>
    </lineage>
</organism>
<dbReference type="PANTHER" id="PTHR38479">
    <property type="entry name" value="LMO0824 PROTEIN"/>
    <property type="match status" value="1"/>
</dbReference>
<evidence type="ECO:0000313" key="2">
    <source>
        <dbReference type="Proteomes" id="UP000198983"/>
    </source>
</evidence>
<keyword evidence="2" id="KW-1185">Reference proteome</keyword>
<proteinExistence type="predicted"/>
<dbReference type="Pfam" id="PF06224">
    <property type="entry name" value="AlkZ-like"/>
    <property type="match status" value="1"/>
</dbReference>
<reference evidence="1 2" key="1">
    <citation type="submission" date="2016-10" db="EMBL/GenBank/DDBJ databases">
        <authorList>
            <person name="de Groot N.N."/>
        </authorList>
    </citation>
    <scope>NUCLEOTIDE SEQUENCE [LARGE SCALE GENOMIC DNA]</scope>
    <source>
        <strain evidence="1 2">DSM 22024</strain>
    </source>
</reference>
<dbReference type="STRING" id="117157.SAMN04489717_4595"/>
<dbReference type="PROSITE" id="PS51318">
    <property type="entry name" value="TAT"/>
    <property type="match status" value="1"/>
</dbReference>
<gene>
    <name evidence="1" type="ORF">SAMN04489717_4595</name>
</gene>
<sequence length="398" mass="43182">MRSISIEERRARLGRRHRLAGTASTGSTGSAGGPVEAADAVIALHATDPATVFLSVAARTGPVGPASVDDVEKALYADRTLVRMLAMRRTMFVVPTATAPVLQASCTRAVAAQQRRRYTQLIEAAGLGDGAWLKDVEESTARALAARGEATGAELAADEPRLRSRVRMAEGKSYGGEQNITTWVLLLLAADGRIVRGRPRGSWTSTQWRWAPVESWLPGGMPEPAVEDARAELVRRWLAAFGPGTVADLRRWTGWAARDVKAALTRVRPAEVDLDGQTGLVLADDVEPTTAPEPWVAFLPALDPTAMGWSERSWYVGAHRSALFDRSGNIGPTVWADGRVVGGWAQRPDGEVTYRLLEDVGSATARTVEEHAERMHAWLGSTRVVPRFRTPLEKELSR</sequence>
<dbReference type="InterPro" id="IPR009351">
    <property type="entry name" value="AlkZ-like"/>
</dbReference>
<dbReference type="AlphaFoldDB" id="A0A1H1WPG0"/>
<protein>
    <submittedName>
        <fullName evidence="1">Winged helix DNA-binding domain-containing protein</fullName>
    </submittedName>
</protein>
<dbReference type="RefSeq" id="WP_092655670.1">
    <property type="nucleotide sequence ID" value="NZ_LT629732.1"/>
</dbReference>
<dbReference type="Proteomes" id="UP000198983">
    <property type="component" value="Chromosome I"/>
</dbReference>
<dbReference type="GO" id="GO:0003677">
    <property type="term" value="F:DNA binding"/>
    <property type="evidence" value="ECO:0007669"/>
    <property type="project" value="UniProtKB-KW"/>
</dbReference>
<dbReference type="InterPro" id="IPR006311">
    <property type="entry name" value="TAT_signal"/>
</dbReference>